<dbReference type="OrthoDB" id="2263912at2759"/>
<feature type="compositionally biased region" description="Basic and acidic residues" evidence="1">
    <location>
        <begin position="124"/>
        <end position="133"/>
    </location>
</feature>
<gene>
    <name evidence="2" type="ORF">INT45_002244</name>
</gene>
<feature type="compositionally biased region" description="Basic and acidic residues" evidence="1">
    <location>
        <begin position="155"/>
        <end position="167"/>
    </location>
</feature>
<dbReference type="Proteomes" id="UP000646827">
    <property type="component" value="Unassembled WGS sequence"/>
</dbReference>
<evidence type="ECO:0000256" key="1">
    <source>
        <dbReference type="SAM" id="MobiDB-lite"/>
    </source>
</evidence>
<keyword evidence="3" id="KW-1185">Reference proteome</keyword>
<name>A0A8H7VUH7_9FUNG</name>
<organism evidence="2 3">
    <name type="scientific">Circinella minor</name>
    <dbReference type="NCBI Taxonomy" id="1195481"/>
    <lineage>
        <taxon>Eukaryota</taxon>
        <taxon>Fungi</taxon>
        <taxon>Fungi incertae sedis</taxon>
        <taxon>Mucoromycota</taxon>
        <taxon>Mucoromycotina</taxon>
        <taxon>Mucoromycetes</taxon>
        <taxon>Mucorales</taxon>
        <taxon>Lichtheimiaceae</taxon>
        <taxon>Circinella</taxon>
    </lineage>
</organism>
<accession>A0A8H7VUH7</accession>
<feature type="region of interest" description="Disordered" evidence="1">
    <location>
        <begin position="124"/>
        <end position="167"/>
    </location>
</feature>
<sequence length="167" mass="19072">MHPLEKHHHHPEYLNHIMMRFGHHLSVHQQQTFSTQFSGGMSSSCQGSRIQKKLSSVTAQQRQHYSSQLTSGIFPFKKPVVHISKSSLPLLQQEQEISTDNKNENKKKIVDSIQQDVTMKDDTTFSSELRSDGTRSITMTTLRNNNSSTLSNSTSKHEEELNHQQTT</sequence>
<comment type="caution">
    <text evidence="2">The sequence shown here is derived from an EMBL/GenBank/DDBJ whole genome shotgun (WGS) entry which is preliminary data.</text>
</comment>
<proteinExistence type="predicted"/>
<dbReference type="EMBL" id="JAEPRB010000006">
    <property type="protein sequence ID" value="KAG2227559.1"/>
    <property type="molecule type" value="Genomic_DNA"/>
</dbReference>
<protein>
    <submittedName>
        <fullName evidence="2">Uncharacterized protein</fullName>
    </submittedName>
</protein>
<evidence type="ECO:0000313" key="3">
    <source>
        <dbReference type="Proteomes" id="UP000646827"/>
    </source>
</evidence>
<feature type="compositionally biased region" description="Low complexity" evidence="1">
    <location>
        <begin position="140"/>
        <end position="154"/>
    </location>
</feature>
<evidence type="ECO:0000313" key="2">
    <source>
        <dbReference type="EMBL" id="KAG2227559.1"/>
    </source>
</evidence>
<dbReference type="AlphaFoldDB" id="A0A8H7VUH7"/>
<reference evidence="2 3" key="1">
    <citation type="submission" date="2020-12" db="EMBL/GenBank/DDBJ databases">
        <title>Metabolic potential, ecology and presence of endohyphal bacteria is reflected in genomic diversity of Mucoromycotina.</title>
        <authorList>
            <person name="Muszewska A."/>
            <person name="Okrasinska A."/>
            <person name="Steczkiewicz K."/>
            <person name="Drgas O."/>
            <person name="Orlowska M."/>
            <person name="Perlinska-Lenart U."/>
            <person name="Aleksandrzak-Piekarczyk T."/>
            <person name="Szatraj K."/>
            <person name="Zielenkiewicz U."/>
            <person name="Pilsyk S."/>
            <person name="Malc E."/>
            <person name="Mieczkowski P."/>
            <person name="Kruszewska J.S."/>
            <person name="Biernat P."/>
            <person name="Pawlowska J."/>
        </authorList>
    </citation>
    <scope>NUCLEOTIDE SEQUENCE [LARGE SCALE GENOMIC DNA]</scope>
    <source>
        <strain evidence="2 3">CBS 142.35</strain>
    </source>
</reference>